<proteinExistence type="predicted"/>
<feature type="compositionally biased region" description="Gly residues" evidence="1">
    <location>
        <begin position="14"/>
        <end position="23"/>
    </location>
</feature>
<dbReference type="AlphaFoldDB" id="A0A7T3G0R4"/>
<reference evidence="2 3" key="1">
    <citation type="submission" date="2020-12" db="EMBL/GenBank/DDBJ databases">
        <title>Halosimplex halophilum sp. nov. and Halosimplex salinum sp. nov., two new members of the genus Halosimplex.</title>
        <authorList>
            <person name="Cui H.L."/>
        </authorList>
    </citation>
    <scope>NUCLEOTIDE SEQUENCE [LARGE SCALE GENOMIC DNA]</scope>
    <source>
        <strain evidence="2 3">YGH94</strain>
    </source>
</reference>
<dbReference type="KEGG" id="hlt:I7X12_06455"/>
<dbReference type="RefSeq" id="WP_198063028.1">
    <property type="nucleotide sequence ID" value="NZ_CP065856.1"/>
</dbReference>
<evidence type="ECO:0000256" key="1">
    <source>
        <dbReference type="SAM" id="MobiDB-lite"/>
    </source>
</evidence>
<dbReference type="GeneID" id="60588118"/>
<feature type="region of interest" description="Disordered" evidence="1">
    <location>
        <begin position="1"/>
        <end position="24"/>
    </location>
</feature>
<keyword evidence="3" id="KW-1185">Reference proteome</keyword>
<evidence type="ECO:0000313" key="3">
    <source>
        <dbReference type="Proteomes" id="UP000595001"/>
    </source>
</evidence>
<sequence length="105" mass="11169">MIRDDDRDDPSTGDGVGASGRSGGARRRRFLQAVGSGALVLEYDNGGGFQEQVDRDASDDAIGTSATDVRVDPEAAGVDRASSSLRFNFWQGGASTFAIEERRLE</sequence>
<name>A0A7T3G0R4_9EURY</name>
<evidence type="ECO:0000313" key="2">
    <source>
        <dbReference type="EMBL" id="QPV64255.1"/>
    </source>
</evidence>
<organism evidence="2 3">
    <name type="scientific">Halosimplex litoreum</name>
    <dbReference type="NCBI Taxonomy" id="1198301"/>
    <lineage>
        <taxon>Archaea</taxon>
        <taxon>Methanobacteriati</taxon>
        <taxon>Methanobacteriota</taxon>
        <taxon>Stenosarchaea group</taxon>
        <taxon>Halobacteria</taxon>
        <taxon>Halobacteriales</taxon>
        <taxon>Haloarculaceae</taxon>
        <taxon>Halosimplex</taxon>
    </lineage>
</organism>
<accession>A0A7T3G0R4</accession>
<dbReference type="OrthoDB" id="384380at2157"/>
<gene>
    <name evidence="2" type="ORF">I7X12_06455</name>
</gene>
<protein>
    <submittedName>
        <fullName evidence="2">Uncharacterized protein</fullName>
    </submittedName>
</protein>
<dbReference type="EMBL" id="CP065856">
    <property type="protein sequence ID" value="QPV64255.1"/>
    <property type="molecule type" value="Genomic_DNA"/>
</dbReference>
<dbReference type="Proteomes" id="UP000595001">
    <property type="component" value="Chromosome"/>
</dbReference>